<dbReference type="AlphaFoldDB" id="A0A7Z2YEK9"/>
<evidence type="ECO:0000313" key="6">
    <source>
        <dbReference type="EMBL" id="QIA64562.1"/>
    </source>
</evidence>
<dbReference type="Gene3D" id="3.40.190.10">
    <property type="entry name" value="Periplasmic binding protein-like II"/>
    <property type="match status" value="2"/>
</dbReference>
<gene>
    <name evidence="6" type="ORF">GT360_14155</name>
</gene>
<dbReference type="SUPFAM" id="SSF46785">
    <property type="entry name" value="Winged helix' DNA-binding domain"/>
    <property type="match status" value="1"/>
</dbReference>
<reference evidence="6 7" key="1">
    <citation type="submission" date="2020-01" db="EMBL/GenBank/DDBJ databases">
        <title>Whole genome and functional gene identification of agarase of Vibrio HN897.</title>
        <authorList>
            <person name="Liu Y."/>
            <person name="Zhao Z."/>
        </authorList>
    </citation>
    <scope>NUCLEOTIDE SEQUENCE [LARGE SCALE GENOMIC DNA]</scope>
    <source>
        <strain evidence="6 7">HN897</strain>
    </source>
</reference>
<dbReference type="GO" id="GO:0003677">
    <property type="term" value="F:DNA binding"/>
    <property type="evidence" value="ECO:0007669"/>
    <property type="project" value="UniProtKB-KW"/>
</dbReference>
<dbReference type="SUPFAM" id="SSF53850">
    <property type="entry name" value="Periplasmic binding protein-like II"/>
    <property type="match status" value="1"/>
</dbReference>
<dbReference type="PANTHER" id="PTHR30118:SF6">
    <property type="entry name" value="HTH-TYPE TRANSCRIPTIONAL REGULATOR LEUO"/>
    <property type="match status" value="1"/>
</dbReference>
<dbReference type="PRINTS" id="PR00039">
    <property type="entry name" value="HTHLYSR"/>
</dbReference>
<keyword evidence="2" id="KW-0805">Transcription regulation</keyword>
<evidence type="ECO:0000256" key="4">
    <source>
        <dbReference type="ARBA" id="ARBA00023163"/>
    </source>
</evidence>
<dbReference type="InterPro" id="IPR036388">
    <property type="entry name" value="WH-like_DNA-bd_sf"/>
</dbReference>
<dbReference type="GO" id="GO:0003700">
    <property type="term" value="F:DNA-binding transcription factor activity"/>
    <property type="evidence" value="ECO:0007669"/>
    <property type="project" value="InterPro"/>
</dbReference>
<keyword evidence="7" id="KW-1185">Reference proteome</keyword>
<dbReference type="InterPro" id="IPR050389">
    <property type="entry name" value="LysR-type_TF"/>
</dbReference>
<evidence type="ECO:0000256" key="1">
    <source>
        <dbReference type="ARBA" id="ARBA00009437"/>
    </source>
</evidence>
<evidence type="ECO:0000259" key="5">
    <source>
        <dbReference type="PROSITE" id="PS50931"/>
    </source>
</evidence>
<evidence type="ECO:0000313" key="7">
    <source>
        <dbReference type="Proteomes" id="UP000464262"/>
    </source>
</evidence>
<keyword evidence="4" id="KW-0804">Transcription</keyword>
<name>A0A7Z2YEK9_9VIBR</name>
<organism evidence="6 7">
    <name type="scientific">Vibrio astriarenae</name>
    <dbReference type="NCBI Taxonomy" id="1481923"/>
    <lineage>
        <taxon>Bacteria</taxon>
        <taxon>Pseudomonadati</taxon>
        <taxon>Pseudomonadota</taxon>
        <taxon>Gammaproteobacteria</taxon>
        <taxon>Vibrionales</taxon>
        <taxon>Vibrionaceae</taxon>
        <taxon>Vibrio</taxon>
    </lineage>
</organism>
<dbReference type="Pfam" id="PF03466">
    <property type="entry name" value="LysR_substrate"/>
    <property type="match status" value="1"/>
</dbReference>
<evidence type="ECO:0000256" key="2">
    <source>
        <dbReference type="ARBA" id="ARBA00023015"/>
    </source>
</evidence>
<dbReference type="Proteomes" id="UP000464262">
    <property type="component" value="Chromosome 1"/>
</dbReference>
<comment type="similarity">
    <text evidence="1">Belongs to the LysR transcriptional regulatory family.</text>
</comment>
<dbReference type="InterPro" id="IPR000847">
    <property type="entry name" value="LysR_HTH_N"/>
</dbReference>
<dbReference type="InterPro" id="IPR036390">
    <property type="entry name" value="WH_DNA-bd_sf"/>
</dbReference>
<keyword evidence="3" id="KW-0238">DNA-binding</keyword>
<accession>A0A7Z2YEK9</accession>
<dbReference type="InterPro" id="IPR005119">
    <property type="entry name" value="LysR_subst-bd"/>
</dbReference>
<feature type="domain" description="HTH lysR-type" evidence="5">
    <location>
        <begin position="5"/>
        <end position="62"/>
    </location>
</feature>
<evidence type="ECO:0000256" key="3">
    <source>
        <dbReference type="ARBA" id="ARBA00023125"/>
    </source>
</evidence>
<dbReference type="RefSeq" id="WP_164649467.1">
    <property type="nucleotide sequence ID" value="NZ_CP047475.1"/>
</dbReference>
<dbReference type="PANTHER" id="PTHR30118">
    <property type="entry name" value="HTH-TYPE TRANSCRIPTIONAL REGULATOR LEUO-RELATED"/>
    <property type="match status" value="1"/>
</dbReference>
<protein>
    <submittedName>
        <fullName evidence="6">LysR family transcriptional regulator</fullName>
    </submittedName>
</protein>
<dbReference type="Gene3D" id="1.10.10.10">
    <property type="entry name" value="Winged helix-like DNA-binding domain superfamily/Winged helix DNA-binding domain"/>
    <property type="match status" value="1"/>
</dbReference>
<sequence length="297" mass="34179">MASKVDLNLLRTFATVYECQSVTKAAEQLDLTQSAVSNSINRLKSRTGQALFNRTGRGVTPTRFAQELYQQLQSPLLELDRIVESIDGFSDTQAHRFVVYCHEAIFHSMRQNLDKELKNSPIEVLLIEIPSDEERIYDDLINEKVDIIIDISRPDGVMFTSSVIKQDELCCIVKHDHPRLNEDTINRASYLQERHAFFDLTRLDLKFVDWITDEVLPQRKPYSEHKSLLGMIEAVSYSEAVGVVPISIAKRYQSAFNLNLLSFPFINHTFDSYMISLTKMQSNKANQWLRETITKVI</sequence>
<dbReference type="KEGG" id="vas:GT360_14155"/>
<proteinExistence type="inferred from homology"/>
<dbReference type="Pfam" id="PF00126">
    <property type="entry name" value="HTH_1"/>
    <property type="match status" value="1"/>
</dbReference>
<dbReference type="EMBL" id="CP047475">
    <property type="protein sequence ID" value="QIA64562.1"/>
    <property type="molecule type" value="Genomic_DNA"/>
</dbReference>
<dbReference type="PROSITE" id="PS50931">
    <property type="entry name" value="HTH_LYSR"/>
    <property type="match status" value="1"/>
</dbReference>